<evidence type="ECO:0000313" key="3">
    <source>
        <dbReference type="Proteomes" id="UP000052022"/>
    </source>
</evidence>
<sequence>MVRRWEIGIGLTGLLFALFSLFFWFPNDIQGAFMETTRAGKPEPGDAFFPVLLAGFIAFIAAIQIVSALLKRDQEAQGSDYPRLDGENIKFLALFLAIILGSLAVVYWIGPLAVWLTQEELTYRQLVDTAPYKYLGVVVGGFALTFSLISWAEGRLRARSAVVSALLILVLILVFDVALTNIQLPPNADF</sequence>
<keyword evidence="3" id="KW-1185">Reference proteome</keyword>
<reference evidence="2 3" key="1">
    <citation type="submission" date="2015-09" db="EMBL/GenBank/DDBJ databases">
        <authorList>
            <consortium name="Swine Surveillance"/>
        </authorList>
    </citation>
    <scope>NUCLEOTIDE SEQUENCE [LARGE SCALE GENOMIC DNA]</scope>
    <source>
        <strain evidence="2 3">CECT 7557</strain>
    </source>
</reference>
<evidence type="ECO:0000313" key="2">
    <source>
        <dbReference type="EMBL" id="CUH75036.1"/>
    </source>
</evidence>
<dbReference type="EMBL" id="CYSD01000003">
    <property type="protein sequence ID" value="CUH75036.1"/>
    <property type="molecule type" value="Genomic_DNA"/>
</dbReference>
<keyword evidence="1" id="KW-0812">Transmembrane</keyword>
<accession>A0A0P1GLG5</accession>
<dbReference type="Proteomes" id="UP000052022">
    <property type="component" value="Unassembled WGS sequence"/>
</dbReference>
<feature type="transmembrane region" description="Helical" evidence="1">
    <location>
        <begin position="47"/>
        <end position="70"/>
    </location>
</feature>
<name>A0A0P1GLG5_9RHOB</name>
<dbReference type="OrthoDB" id="7845313at2"/>
<feature type="transmembrane region" description="Helical" evidence="1">
    <location>
        <begin position="91"/>
        <end position="110"/>
    </location>
</feature>
<feature type="transmembrane region" description="Helical" evidence="1">
    <location>
        <begin position="7"/>
        <end position="27"/>
    </location>
</feature>
<dbReference type="RefSeq" id="WP_058288363.1">
    <property type="nucleotide sequence ID" value="NZ_CYSD01000003.1"/>
</dbReference>
<keyword evidence="1" id="KW-1133">Transmembrane helix</keyword>
<dbReference type="STRING" id="928856.SAMN04488049_1326"/>
<feature type="transmembrane region" description="Helical" evidence="1">
    <location>
        <begin position="161"/>
        <end position="184"/>
    </location>
</feature>
<protein>
    <submittedName>
        <fullName evidence="2">Tripartite tricarboxylate transporter TctB family protein</fullName>
    </submittedName>
</protein>
<proteinExistence type="predicted"/>
<dbReference type="AlphaFoldDB" id="A0A0P1GLG5"/>
<feature type="transmembrane region" description="Helical" evidence="1">
    <location>
        <begin position="130"/>
        <end position="149"/>
    </location>
</feature>
<organism evidence="2 3">
    <name type="scientific">Tritonibacter multivorans</name>
    <dbReference type="NCBI Taxonomy" id="928856"/>
    <lineage>
        <taxon>Bacteria</taxon>
        <taxon>Pseudomonadati</taxon>
        <taxon>Pseudomonadota</taxon>
        <taxon>Alphaproteobacteria</taxon>
        <taxon>Rhodobacterales</taxon>
        <taxon>Paracoccaceae</taxon>
        <taxon>Tritonibacter</taxon>
    </lineage>
</organism>
<evidence type="ECO:0000256" key="1">
    <source>
        <dbReference type="SAM" id="Phobius"/>
    </source>
</evidence>
<keyword evidence="1" id="KW-0472">Membrane</keyword>
<gene>
    <name evidence="2" type="ORF">TRM7557_00194</name>
</gene>